<dbReference type="InterPro" id="IPR048631">
    <property type="entry name" value="SecD_1st"/>
</dbReference>
<dbReference type="PANTHER" id="PTHR30081:SF1">
    <property type="entry name" value="PROTEIN TRANSLOCASE SUBUNIT SECD"/>
    <property type="match status" value="1"/>
</dbReference>
<evidence type="ECO:0000256" key="6">
    <source>
        <dbReference type="ARBA" id="ARBA00022989"/>
    </source>
</evidence>
<dbReference type="NCBIfam" id="TIGR00916">
    <property type="entry name" value="2A0604s01"/>
    <property type="match status" value="1"/>
</dbReference>
<dbReference type="EMBL" id="UINC01007078">
    <property type="protein sequence ID" value="SVA31291.1"/>
    <property type="molecule type" value="Genomic_DNA"/>
</dbReference>
<dbReference type="InterPro" id="IPR054384">
    <property type="entry name" value="SecDF_P1_head"/>
</dbReference>
<evidence type="ECO:0000256" key="2">
    <source>
        <dbReference type="ARBA" id="ARBA00022448"/>
    </source>
</evidence>
<feature type="domain" description="SecDF P1 head subdomain" evidence="12">
    <location>
        <begin position="340"/>
        <end position="446"/>
    </location>
</feature>
<dbReference type="PRINTS" id="PR00702">
    <property type="entry name" value="ACRIFLAVINRP"/>
</dbReference>
<evidence type="ECO:0000259" key="12">
    <source>
        <dbReference type="Pfam" id="PF22599"/>
    </source>
</evidence>
<keyword evidence="4 9" id="KW-0812">Transmembrane</keyword>
<evidence type="ECO:0000256" key="5">
    <source>
        <dbReference type="ARBA" id="ARBA00022927"/>
    </source>
</evidence>
<evidence type="ECO:0000313" key="13">
    <source>
        <dbReference type="EMBL" id="SVA31291.1"/>
    </source>
</evidence>
<dbReference type="Gene3D" id="3.30.1360.200">
    <property type="match status" value="1"/>
</dbReference>
<keyword evidence="7" id="KW-0811">Translocation</keyword>
<keyword evidence="2" id="KW-0813">Transport</keyword>
<dbReference type="InterPro" id="IPR022813">
    <property type="entry name" value="SecD/SecF_arch_bac"/>
</dbReference>
<keyword evidence="3" id="KW-1003">Cell membrane</keyword>
<dbReference type="InterPro" id="IPR048634">
    <property type="entry name" value="SecD_SecF_C"/>
</dbReference>
<evidence type="ECO:0000256" key="1">
    <source>
        <dbReference type="ARBA" id="ARBA00004651"/>
    </source>
</evidence>
<evidence type="ECO:0000256" key="7">
    <source>
        <dbReference type="ARBA" id="ARBA00023010"/>
    </source>
</evidence>
<feature type="transmembrane region" description="Helical" evidence="9">
    <location>
        <begin position="471"/>
        <end position="487"/>
    </location>
</feature>
<evidence type="ECO:0000256" key="9">
    <source>
        <dbReference type="SAM" id="Phobius"/>
    </source>
</evidence>
<dbReference type="Gene3D" id="3.30.70.3220">
    <property type="match status" value="1"/>
</dbReference>
<keyword evidence="6 9" id="KW-1133">Transmembrane helix</keyword>
<dbReference type="SUPFAM" id="SSF82866">
    <property type="entry name" value="Multidrug efflux transporter AcrB transmembrane domain"/>
    <property type="match status" value="1"/>
</dbReference>
<dbReference type="NCBIfam" id="TIGR01129">
    <property type="entry name" value="secD"/>
    <property type="match status" value="1"/>
</dbReference>
<dbReference type="GO" id="GO:0005886">
    <property type="term" value="C:plasma membrane"/>
    <property type="evidence" value="ECO:0007669"/>
    <property type="project" value="UniProtKB-SubCell"/>
</dbReference>
<proteinExistence type="inferred from homology"/>
<evidence type="ECO:0000256" key="3">
    <source>
        <dbReference type="ARBA" id="ARBA00022475"/>
    </source>
</evidence>
<gene>
    <name evidence="13" type="ORF">METZ01_LOCUS84145</name>
</gene>
<comment type="subcellular location">
    <subcellularLocation>
        <location evidence="1">Cell membrane</location>
        <topology evidence="1">Multi-pass membrane protein</topology>
    </subcellularLocation>
</comment>
<dbReference type="AlphaFoldDB" id="A0A381UU84"/>
<dbReference type="PANTHER" id="PTHR30081">
    <property type="entry name" value="PROTEIN-EXPORT MEMBRANE PROTEIN SEC"/>
    <property type="match status" value="1"/>
</dbReference>
<reference evidence="13" key="1">
    <citation type="submission" date="2018-05" db="EMBL/GenBank/DDBJ databases">
        <authorList>
            <person name="Lanie J.A."/>
            <person name="Ng W.-L."/>
            <person name="Kazmierczak K.M."/>
            <person name="Andrzejewski T.M."/>
            <person name="Davidsen T.M."/>
            <person name="Wayne K.J."/>
            <person name="Tettelin H."/>
            <person name="Glass J.I."/>
            <person name="Rusch D."/>
            <person name="Podicherti R."/>
            <person name="Tsui H.-C.T."/>
            <person name="Winkler M.E."/>
        </authorList>
    </citation>
    <scope>NUCLEOTIDE SEQUENCE</scope>
</reference>
<keyword evidence="5" id="KW-0653">Protein transport</keyword>
<dbReference type="Pfam" id="PF02355">
    <property type="entry name" value="SecD_SecF_C"/>
    <property type="match status" value="1"/>
</dbReference>
<dbReference type="Pfam" id="PF21760">
    <property type="entry name" value="SecD_1st"/>
    <property type="match status" value="1"/>
</dbReference>
<dbReference type="HAMAP" id="MF_01463_B">
    <property type="entry name" value="SecD_B"/>
    <property type="match status" value="1"/>
</dbReference>
<evidence type="ECO:0000259" key="10">
    <source>
        <dbReference type="Pfam" id="PF02355"/>
    </source>
</evidence>
<dbReference type="InterPro" id="IPR001036">
    <property type="entry name" value="Acrflvin-R"/>
</dbReference>
<keyword evidence="8 9" id="KW-0472">Membrane</keyword>
<accession>A0A381UU84</accession>
<evidence type="ECO:0008006" key="14">
    <source>
        <dbReference type="Google" id="ProtNLM"/>
    </source>
</evidence>
<protein>
    <recommendedName>
        <fullName evidence="14">SecD export protein N-terminal TM domain-containing protein</fullName>
    </recommendedName>
</protein>
<evidence type="ECO:0000259" key="11">
    <source>
        <dbReference type="Pfam" id="PF21760"/>
    </source>
</evidence>
<feature type="transmembrane region" description="Helical" evidence="9">
    <location>
        <begin position="563"/>
        <end position="585"/>
    </location>
</feature>
<dbReference type="Pfam" id="PF22599">
    <property type="entry name" value="SecDF_P1_head"/>
    <property type="match status" value="1"/>
</dbReference>
<dbReference type="Gene3D" id="1.20.1640.10">
    <property type="entry name" value="Multidrug efflux transporter AcrB transmembrane domain"/>
    <property type="match status" value="1"/>
</dbReference>
<name>A0A381UU84_9ZZZZ</name>
<evidence type="ECO:0000256" key="8">
    <source>
        <dbReference type="ARBA" id="ARBA00023136"/>
    </source>
</evidence>
<dbReference type="InterPro" id="IPR055344">
    <property type="entry name" value="SecD_SecF_C_bact"/>
</dbReference>
<dbReference type="InterPro" id="IPR005791">
    <property type="entry name" value="SecD"/>
</dbReference>
<dbReference type="FunFam" id="1.20.1640.10:FF:000004">
    <property type="entry name" value="Protein translocase subunit SecD"/>
    <property type="match status" value="1"/>
</dbReference>
<feature type="transmembrane region" description="Helical" evidence="9">
    <location>
        <begin position="591"/>
        <end position="618"/>
    </location>
</feature>
<feature type="transmembrane region" description="Helical" evidence="9">
    <location>
        <begin position="492"/>
        <end position="512"/>
    </location>
</feature>
<feature type="domain" description="Protein export membrane protein SecD/SecF C-terminal" evidence="10">
    <location>
        <begin position="448"/>
        <end position="618"/>
    </location>
</feature>
<organism evidence="13">
    <name type="scientific">marine metagenome</name>
    <dbReference type="NCBI Taxonomy" id="408172"/>
    <lineage>
        <taxon>unclassified sequences</taxon>
        <taxon>metagenomes</taxon>
        <taxon>ecological metagenomes</taxon>
    </lineage>
</organism>
<feature type="domain" description="Protein translocase subunit SecDF P1" evidence="11">
    <location>
        <begin position="148"/>
        <end position="204"/>
    </location>
</feature>
<dbReference type="GO" id="GO:0006886">
    <property type="term" value="P:intracellular protein transport"/>
    <property type="evidence" value="ECO:0007669"/>
    <property type="project" value="InterPro"/>
</dbReference>
<feature type="transmembrane region" description="Helical" evidence="9">
    <location>
        <begin position="518"/>
        <end position="542"/>
    </location>
</feature>
<evidence type="ECO:0000256" key="4">
    <source>
        <dbReference type="ARBA" id="ARBA00022692"/>
    </source>
</evidence>
<sequence>MFKDIRFRWALIASLLVASAYLIWPTYKVYSLSESEKSELGVTVMKELKDGAINLGLDLQGGMYVLLETDIPKLVEKIANKKTEELRNAIQEANNRSINNQTDFFVEFLFVANEMELRLFRNYNNLATTRDNESVVRELKIQRDNAIASALEIIRNRIDEFGVSEPTIQKYGANRIIVELAGVQDSDRARNLIQRTASLEFTLVLNEQWEQALNKIDTYLLSDSSALNIDFDSPNEKEKIAEADTSGSAEDIFIEENILSEPTFDMSTPSEILKEKPFSGYLRGVPRGVGVLAKEFHIVKGILDNPEVRRKVPRGGKFLWGNQFETAQDETGNFIEFRQLYYVSSDPEISGGMVREPRATMGGAGTDASGQWVVNLSMSPEGTKRWSRFTGANINRQVAIVLDDKVFMAPVIRDKIPTGQTQVTGFADVNEAKDIANVLRAGELPAPVEIIEERTVGPSLGSDSIKSGRKAMFFGLIAVMIFMIIYYRGAGLLATLALMLNLIMVIAVLAGLNATLTLPGIAGLILTIGMAVDANVIIFERIREELDLGKTVRAAIESGYERAFITILDANVTTLIAAFVLAWVGSGPIKGFAVTLSTGIICSMFTAIFVTRTVFMFFSDRKPLKSLSI</sequence>
<dbReference type="GO" id="GO:0015450">
    <property type="term" value="F:protein-transporting ATPase activity"/>
    <property type="evidence" value="ECO:0007669"/>
    <property type="project" value="InterPro"/>
</dbReference>